<gene>
    <name evidence="13" type="ORF">AAHA92_31214</name>
</gene>
<protein>
    <submittedName>
        <fullName evidence="13">CO(2)-response secreted protease-like</fullName>
    </submittedName>
</protein>
<dbReference type="CDD" id="cd02120">
    <property type="entry name" value="PA_subtilisin_like"/>
    <property type="match status" value="1"/>
</dbReference>
<evidence type="ECO:0000256" key="8">
    <source>
        <dbReference type="SAM" id="MobiDB-lite"/>
    </source>
</evidence>
<evidence type="ECO:0000313" key="13">
    <source>
        <dbReference type="EMBL" id="KAL1535126.1"/>
    </source>
</evidence>
<feature type="active site" description="Charge relay system" evidence="6 7">
    <location>
        <position position="217"/>
    </location>
</feature>
<feature type="signal peptide" evidence="9">
    <location>
        <begin position="1"/>
        <end position="21"/>
    </location>
</feature>
<evidence type="ECO:0000259" key="10">
    <source>
        <dbReference type="Pfam" id="PF00082"/>
    </source>
</evidence>
<evidence type="ECO:0000256" key="7">
    <source>
        <dbReference type="PROSITE-ProRule" id="PRU01240"/>
    </source>
</evidence>
<evidence type="ECO:0000256" key="1">
    <source>
        <dbReference type="ARBA" id="ARBA00011073"/>
    </source>
</evidence>
<evidence type="ECO:0000256" key="4">
    <source>
        <dbReference type="ARBA" id="ARBA00022801"/>
    </source>
</evidence>
<dbReference type="PANTHER" id="PTHR10795">
    <property type="entry name" value="PROPROTEIN CONVERTASE SUBTILISIN/KEXIN"/>
    <property type="match status" value="1"/>
</dbReference>
<dbReference type="InterPro" id="IPR015500">
    <property type="entry name" value="Peptidase_S8_subtilisin-rel"/>
</dbReference>
<keyword evidence="14" id="KW-1185">Reference proteome</keyword>
<evidence type="ECO:0000256" key="6">
    <source>
        <dbReference type="PIRSR" id="PIRSR615500-1"/>
    </source>
</evidence>
<dbReference type="Gene3D" id="3.50.30.30">
    <property type="match status" value="1"/>
</dbReference>
<dbReference type="Gene3D" id="3.40.50.200">
    <property type="entry name" value="Peptidase S8/S53 domain"/>
    <property type="match status" value="1"/>
</dbReference>
<dbReference type="Pfam" id="PF17766">
    <property type="entry name" value="fn3_6"/>
    <property type="match status" value="1"/>
</dbReference>
<dbReference type="GO" id="GO:0006508">
    <property type="term" value="P:proteolysis"/>
    <property type="evidence" value="ECO:0007669"/>
    <property type="project" value="UniProtKB-KW"/>
</dbReference>
<dbReference type="InterPro" id="IPR010259">
    <property type="entry name" value="S8pro/Inhibitor_I9"/>
</dbReference>
<comment type="similarity">
    <text evidence="1 7">Belongs to the peptidase S8 family.</text>
</comment>
<evidence type="ECO:0000256" key="2">
    <source>
        <dbReference type="ARBA" id="ARBA00022670"/>
    </source>
</evidence>
<feature type="active site" description="Charge relay system" evidence="6 7">
    <location>
        <position position="555"/>
    </location>
</feature>
<dbReference type="SUPFAM" id="SSF52743">
    <property type="entry name" value="Subtilisin-like"/>
    <property type="match status" value="1"/>
</dbReference>
<keyword evidence="4 7" id="KW-0378">Hydrolase</keyword>
<dbReference type="FunFam" id="3.40.50.200:FF:000006">
    <property type="entry name" value="Subtilisin-like protease SBT1.5"/>
    <property type="match status" value="1"/>
</dbReference>
<dbReference type="InterPro" id="IPR023828">
    <property type="entry name" value="Peptidase_S8_Ser-AS"/>
</dbReference>
<evidence type="ECO:0000259" key="12">
    <source>
        <dbReference type="Pfam" id="PF17766"/>
    </source>
</evidence>
<dbReference type="Pfam" id="PF00082">
    <property type="entry name" value="Peptidase_S8"/>
    <property type="match status" value="1"/>
</dbReference>
<feature type="active site" description="Charge relay system" evidence="6 7">
    <location>
        <position position="143"/>
    </location>
</feature>
<proteinExistence type="inferred from homology"/>
<feature type="domain" description="Peptidase S8/S53" evidence="10">
    <location>
        <begin position="136"/>
        <end position="600"/>
    </location>
</feature>
<dbReference type="InterPro" id="IPR041469">
    <property type="entry name" value="Subtilisin-like_FN3"/>
</dbReference>
<evidence type="ECO:0000256" key="3">
    <source>
        <dbReference type="ARBA" id="ARBA00022729"/>
    </source>
</evidence>
<feature type="region of interest" description="Disordered" evidence="8">
    <location>
        <begin position="189"/>
        <end position="211"/>
    </location>
</feature>
<dbReference type="Proteomes" id="UP001567538">
    <property type="component" value="Unassembled WGS sequence"/>
</dbReference>
<keyword evidence="3 9" id="KW-0732">Signal</keyword>
<evidence type="ECO:0000313" key="14">
    <source>
        <dbReference type="Proteomes" id="UP001567538"/>
    </source>
</evidence>
<sequence>MASVLQLFYIQFSFIVICCMASKPSVRPYIVYMGSSSSSSSSSRDDDSSHLQLLSSLFPSEEGERRFLLTSYNHALKGFSAMLTETEASVLSSRDEVVSVFPDPDLRLHTTRSWDFLEAADSDSRSSFPYEHKRVDVIIGIIDTGIWPESPSFSDQKIGKIPSRWKGVCMEGSDFKKSNCNRKLIGARFYSNHHPPSKSNETNPSTARGSARDFIGHGTHTASTAGGAPVANANYYGLARGTARGGLPSARIASYKVCAEDGCPGSIILKAIDDAVKDGVDIISISIGLSSIFQSDFLSDPIAIGAFHAEQKGVMVVSSGGNDGPDPYTIVNSAPWIFTVAASTIDRGFQTTVVLGNGESLKGTAINFSPLTVGKKYPLAFGEDIAANFASASDARNCIPGSLDYTKVAGKIVVCMNDEANVSRRIKKLVVEDAKAKGVIIIDGDEEETSPFDAGTFPYAETGATIGSQILHYINSTKNPGVTILSATEIRGLRPAPVVASFSSRGPGGLTENILKPDIMAPGVAILAAIVPKIEANYGAPGKKASAFGIKSGTSMACPHVTGAMAFVKSVHPHWSFSAIKSALITTASTSNNIGKTVSNTSDSPANPHQVGAGEIRPIKALDPGLVIETSITDHLYFLCYKGYKQRTIRSLSGTTNFSCPAGGAAEELISSLNYPTISIGNLSLRDGPRKVKRVVTNVGSESNATYVASVDAPAGLLVKVAPSKMVFRQGVEKAAFKVFFDGRRASKGYNFGHVSWFDGSHLVRIVFAVNVV</sequence>
<dbReference type="EMBL" id="JBEAFC010000012">
    <property type="protein sequence ID" value="KAL1535126.1"/>
    <property type="molecule type" value="Genomic_DNA"/>
</dbReference>
<feature type="domain" description="Inhibitor I9" evidence="11">
    <location>
        <begin position="29"/>
        <end position="109"/>
    </location>
</feature>
<evidence type="ECO:0000256" key="9">
    <source>
        <dbReference type="SAM" id="SignalP"/>
    </source>
</evidence>
<organism evidence="13 14">
    <name type="scientific">Salvia divinorum</name>
    <name type="common">Maria pastora</name>
    <name type="synonym">Diviner's sage</name>
    <dbReference type="NCBI Taxonomy" id="28513"/>
    <lineage>
        <taxon>Eukaryota</taxon>
        <taxon>Viridiplantae</taxon>
        <taxon>Streptophyta</taxon>
        <taxon>Embryophyta</taxon>
        <taxon>Tracheophyta</taxon>
        <taxon>Spermatophyta</taxon>
        <taxon>Magnoliopsida</taxon>
        <taxon>eudicotyledons</taxon>
        <taxon>Gunneridae</taxon>
        <taxon>Pentapetalae</taxon>
        <taxon>asterids</taxon>
        <taxon>lamiids</taxon>
        <taxon>Lamiales</taxon>
        <taxon>Lamiaceae</taxon>
        <taxon>Nepetoideae</taxon>
        <taxon>Mentheae</taxon>
        <taxon>Salviinae</taxon>
        <taxon>Salvia</taxon>
        <taxon>Salvia subgen. Calosphace</taxon>
    </lineage>
</organism>
<feature type="chain" id="PRO_5044866931" evidence="9">
    <location>
        <begin position="22"/>
        <end position="773"/>
    </location>
</feature>
<dbReference type="InterPro" id="IPR045051">
    <property type="entry name" value="SBT"/>
</dbReference>
<evidence type="ECO:0000256" key="5">
    <source>
        <dbReference type="ARBA" id="ARBA00022825"/>
    </source>
</evidence>
<dbReference type="InterPro" id="IPR000209">
    <property type="entry name" value="Peptidase_S8/S53_dom"/>
</dbReference>
<dbReference type="CDD" id="cd04852">
    <property type="entry name" value="Peptidases_S8_3"/>
    <property type="match status" value="1"/>
</dbReference>
<dbReference type="Pfam" id="PF05922">
    <property type="entry name" value="Inhibitor_I9"/>
    <property type="match status" value="1"/>
</dbReference>
<feature type="compositionally biased region" description="Polar residues" evidence="8">
    <location>
        <begin position="197"/>
        <end position="208"/>
    </location>
</feature>
<dbReference type="InterPro" id="IPR037045">
    <property type="entry name" value="S8pro/Inhibitor_I9_sf"/>
</dbReference>
<evidence type="ECO:0000259" key="11">
    <source>
        <dbReference type="Pfam" id="PF05922"/>
    </source>
</evidence>
<dbReference type="Gene3D" id="3.30.70.80">
    <property type="entry name" value="Peptidase S8 propeptide/proteinase inhibitor I9"/>
    <property type="match status" value="1"/>
</dbReference>
<dbReference type="AlphaFoldDB" id="A0ABD1FTE3"/>
<dbReference type="PROSITE" id="PS51892">
    <property type="entry name" value="SUBTILASE"/>
    <property type="match status" value="1"/>
</dbReference>
<dbReference type="InterPro" id="IPR034197">
    <property type="entry name" value="Peptidases_S8_3"/>
</dbReference>
<name>A0ABD1FTE3_SALDI</name>
<reference evidence="13 14" key="1">
    <citation type="submission" date="2024-06" db="EMBL/GenBank/DDBJ databases">
        <title>A chromosome level genome sequence of Diviner's sage (Salvia divinorum).</title>
        <authorList>
            <person name="Ford S.A."/>
            <person name="Ro D.-K."/>
            <person name="Ness R.W."/>
            <person name="Phillips M.A."/>
        </authorList>
    </citation>
    <scope>NUCLEOTIDE SEQUENCE [LARGE SCALE GENOMIC DNA]</scope>
    <source>
        <strain evidence="13">SAF-2024a</strain>
        <tissue evidence="13">Leaf</tissue>
    </source>
</reference>
<keyword evidence="2 7" id="KW-0645">Protease</keyword>
<dbReference type="Gene3D" id="2.60.40.2310">
    <property type="match status" value="1"/>
</dbReference>
<dbReference type="PROSITE" id="PS00138">
    <property type="entry name" value="SUBTILASE_SER"/>
    <property type="match status" value="1"/>
</dbReference>
<accession>A0ABD1FTE3</accession>
<comment type="caution">
    <text evidence="13">The sequence shown here is derived from an EMBL/GenBank/DDBJ whole genome shotgun (WGS) entry which is preliminary data.</text>
</comment>
<dbReference type="PRINTS" id="PR00723">
    <property type="entry name" value="SUBTILISIN"/>
</dbReference>
<dbReference type="GO" id="GO:0004252">
    <property type="term" value="F:serine-type endopeptidase activity"/>
    <property type="evidence" value="ECO:0007669"/>
    <property type="project" value="UniProtKB-UniRule"/>
</dbReference>
<keyword evidence="5 7" id="KW-0720">Serine protease</keyword>
<dbReference type="InterPro" id="IPR036852">
    <property type="entry name" value="Peptidase_S8/S53_dom_sf"/>
</dbReference>
<feature type="domain" description="Subtilisin-like protease fibronectin type-III" evidence="12">
    <location>
        <begin position="673"/>
        <end position="770"/>
    </location>
</feature>